<organism evidence="1 2">
    <name type="scientific">Streptomyces spiralis</name>
    <dbReference type="NCBI Taxonomy" id="66376"/>
    <lineage>
        <taxon>Bacteria</taxon>
        <taxon>Bacillati</taxon>
        <taxon>Actinomycetota</taxon>
        <taxon>Actinomycetes</taxon>
        <taxon>Kitasatosporales</taxon>
        <taxon>Streptomycetaceae</taxon>
        <taxon>Streptomyces</taxon>
    </lineage>
</organism>
<sequence>MLLIGGVLLVSCWAGPLALVRGRALTAVPCIVVVDEADRMPEAVFCTMAFQADSARYGRRRQSREGAFAPSPERITGMASIRKRLAPPVQLPHCSACLTAGTTAAAIPTADRYRRPWTWRRQTDARSGQP</sequence>
<dbReference type="EMBL" id="BNBC01000099">
    <property type="protein sequence ID" value="GHF20538.1"/>
    <property type="molecule type" value="Genomic_DNA"/>
</dbReference>
<dbReference type="RefSeq" id="WP_189908367.1">
    <property type="nucleotide sequence ID" value="NZ_BNBC01000099.1"/>
</dbReference>
<keyword evidence="2" id="KW-1185">Reference proteome</keyword>
<protein>
    <submittedName>
        <fullName evidence="1">Uncharacterized protein</fullName>
    </submittedName>
</protein>
<evidence type="ECO:0000313" key="2">
    <source>
        <dbReference type="Proteomes" id="UP000641386"/>
    </source>
</evidence>
<dbReference type="AlphaFoldDB" id="A0A919AR68"/>
<proteinExistence type="predicted"/>
<reference evidence="1" key="2">
    <citation type="submission" date="2020-09" db="EMBL/GenBank/DDBJ databases">
        <authorList>
            <person name="Sun Q."/>
            <person name="Ohkuma M."/>
        </authorList>
    </citation>
    <scope>NUCLEOTIDE SEQUENCE</scope>
    <source>
        <strain evidence="1">JCM 3302</strain>
    </source>
</reference>
<evidence type="ECO:0000313" key="1">
    <source>
        <dbReference type="EMBL" id="GHF20538.1"/>
    </source>
</evidence>
<comment type="caution">
    <text evidence="1">The sequence shown here is derived from an EMBL/GenBank/DDBJ whole genome shotgun (WGS) entry which is preliminary data.</text>
</comment>
<dbReference type="Proteomes" id="UP000641386">
    <property type="component" value="Unassembled WGS sequence"/>
</dbReference>
<name>A0A919AR68_9ACTN</name>
<gene>
    <name evidence="1" type="ORF">GCM10014715_88690</name>
</gene>
<reference evidence="1" key="1">
    <citation type="journal article" date="2014" name="Int. J. Syst. Evol. Microbiol.">
        <title>Complete genome sequence of Corynebacterium casei LMG S-19264T (=DSM 44701T), isolated from a smear-ripened cheese.</title>
        <authorList>
            <consortium name="US DOE Joint Genome Institute (JGI-PGF)"/>
            <person name="Walter F."/>
            <person name="Albersmeier A."/>
            <person name="Kalinowski J."/>
            <person name="Ruckert C."/>
        </authorList>
    </citation>
    <scope>NUCLEOTIDE SEQUENCE</scope>
    <source>
        <strain evidence="1">JCM 3302</strain>
    </source>
</reference>
<accession>A0A919AR68</accession>